<sequence length="531" mass="56111">MRFAPGSLDVPAAEQLGRVKMLRDHDRLSPIGVLASYEDGPERATATFRFGRSAAAAEAADLAEDGVLDGLSVGVDPIEWTEHDDGSITVTRARLFEVSLVAMPALDNARATAITAAGTADSPDRNRTMPQQDTPAVPGQLDIEAAVRRALAEQQAAPEPTPQAAPSEAAPLPPGPSDGATITASSTAPRALGLSAAPRPEQYAGMRGRNGEWITAGDYVVALAAGLREGDWAKFSAIKAAVVDQLSSDTPGLLPQQIVGDMLGRASGRRPVFDSFSARAMPMIGEKFSRPKISQHVKVDEQATQKTEVASQKYKVVLEDVAKKTLGGVLDIAQQAIDWTSPALLNELMADFTRIYISRTETLACTSLVAGATGTAVTWDGKAATLNAALAKAAGSVYGALGDDVDAFPNTVWMSVDMWITLGGLSDETGRPLLPFIGAQNATGMIDLSDPSNGPTNSPFRWVVGKQLPAGTMIVGDRAYTESYENGRRFLQVVRPDVLGLDLAYMGYVACYFPYPKTGVPIKVTPPSEGK</sequence>
<dbReference type="GO" id="GO:0006508">
    <property type="term" value="P:proteolysis"/>
    <property type="evidence" value="ECO:0007669"/>
    <property type="project" value="UniProtKB-KW"/>
</dbReference>
<dbReference type="EMBL" id="JAKFHA010000011">
    <property type="protein sequence ID" value="MCF2529370.1"/>
    <property type="molecule type" value="Genomic_DNA"/>
</dbReference>
<comment type="caution">
    <text evidence="6">The sequence shown here is derived from an EMBL/GenBank/DDBJ whole genome shotgun (WGS) entry which is preliminary data.</text>
</comment>
<evidence type="ECO:0000256" key="4">
    <source>
        <dbReference type="SAM" id="MobiDB-lite"/>
    </source>
</evidence>
<proteinExistence type="predicted"/>
<evidence type="ECO:0000256" key="3">
    <source>
        <dbReference type="ARBA" id="ARBA00022801"/>
    </source>
</evidence>
<keyword evidence="1" id="KW-1188">Viral release from host cell</keyword>
<keyword evidence="2 6" id="KW-0645">Protease</keyword>
<protein>
    <submittedName>
        <fullName evidence="6">HK97 family phage prohead protease</fullName>
    </submittedName>
</protein>
<organism evidence="6 7">
    <name type="scientific">Yinghuangia soli</name>
    <dbReference type="NCBI Taxonomy" id="2908204"/>
    <lineage>
        <taxon>Bacteria</taxon>
        <taxon>Bacillati</taxon>
        <taxon>Actinomycetota</taxon>
        <taxon>Actinomycetes</taxon>
        <taxon>Kitasatosporales</taxon>
        <taxon>Streptomycetaceae</taxon>
        <taxon>Yinghuangia</taxon>
    </lineage>
</organism>
<feature type="compositionally biased region" description="Low complexity" evidence="4">
    <location>
        <begin position="152"/>
        <end position="170"/>
    </location>
</feature>
<dbReference type="Proteomes" id="UP001165378">
    <property type="component" value="Unassembled WGS sequence"/>
</dbReference>
<keyword evidence="7" id="KW-1185">Reference proteome</keyword>
<feature type="region of interest" description="Disordered" evidence="4">
    <location>
        <begin position="151"/>
        <end position="196"/>
    </location>
</feature>
<keyword evidence="3" id="KW-0378">Hydrolase</keyword>
<dbReference type="InterPro" id="IPR054613">
    <property type="entry name" value="Peptidase_S78_dom"/>
</dbReference>
<dbReference type="SUPFAM" id="SSF56563">
    <property type="entry name" value="Major capsid protein gp5"/>
    <property type="match status" value="1"/>
</dbReference>
<gene>
    <name evidence="6" type="ORF">LZ495_19420</name>
</gene>
<evidence type="ECO:0000259" key="5">
    <source>
        <dbReference type="Pfam" id="PF04586"/>
    </source>
</evidence>
<evidence type="ECO:0000313" key="6">
    <source>
        <dbReference type="EMBL" id="MCF2529370.1"/>
    </source>
</evidence>
<dbReference type="AlphaFoldDB" id="A0AA41Q1T3"/>
<evidence type="ECO:0000256" key="1">
    <source>
        <dbReference type="ARBA" id="ARBA00022612"/>
    </source>
</evidence>
<dbReference type="Pfam" id="PF04586">
    <property type="entry name" value="Peptidase_S78"/>
    <property type="match status" value="1"/>
</dbReference>
<evidence type="ECO:0000256" key="2">
    <source>
        <dbReference type="ARBA" id="ARBA00022670"/>
    </source>
</evidence>
<name>A0AA41Q1T3_9ACTN</name>
<evidence type="ECO:0000313" key="7">
    <source>
        <dbReference type="Proteomes" id="UP001165378"/>
    </source>
</evidence>
<feature type="region of interest" description="Disordered" evidence="4">
    <location>
        <begin position="116"/>
        <end position="137"/>
    </location>
</feature>
<dbReference type="RefSeq" id="WP_235053647.1">
    <property type="nucleotide sequence ID" value="NZ_JAKFHA010000011.1"/>
</dbReference>
<reference evidence="6" key="1">
    <citation type="submission" date="2022-01" db="EMBL/GenBank/DDBJ databases">
        <title>Genome-Based Taxonomic Classification of the Phylum Actinobacteria.</title>
        <authorList>
            <person name="Gao Y."/>
        </authorList>
    </citation>
    <scope>NUCLEOTIDE SEQUENCE</scope>
    <source>
        <strain evidence="6">KLBMP 8922</strain>
    </source>
</reference>
<feature type="domain" description="Prohead serine protease" evidence="5">
    <location>
        <begin position="4"/>
        <end position="114"/>
    </location>
</feature>
<dbReference type="GO" id="GO:0008233">
    <property type="term" value="F:peptidase activity"/>
    <property type="evidence" value="ECO:0007669"/>
    <property type="project" value="UniProtKB-KW"/>
</dbReference>
<accession>A0AA41Q1T3</accession>